<accession>A0A9D9N1C1</accession>
<organism evidence="1 2">
    <name type="scientific">Candidatus Gallitreponema excrementavium</name>
    <dbReference type="NCBI Taxonomy" id="2840840"/>
    <lineage>
        <taxon>Bacteria</taxon>
        <taxon>Pseudomonadati</taxon>
        <taxon>Spirochaetota</taxon>
        <taxon>Spirochaetia</taxon>
        <taxon>Spirochaetales</taxon>
        <taxon>Candidatus Gallitreponema</taxon>
    </lineage>
</organism>
<dbReference type="Proteomes" id="UP000823638">
    <property type="component" value="Unassembled WGS sequence"/>
</dbReference>
<gene>
    <name evidence="1" type="ORF">IAA81_00800</name>
</gene>
<evidence type="ECO:0000313" key="2">
    <source>
        <dbReference type="Proteomes" id="UP000823638"/>
    </source>
</evidence>
<protein>
    <submittedName>
        <fullName evidence="1">Uncharacterized protein</fullName>
    </submittedName>
</protein>
<dbReference type="EMBL" id="JADIMM010000016">
    <property type="protein sequence ID" value="MBO8456752.1"/>
    <property type="molecule type" value="Genomic_DNA"/>
</dbReference>
<proteinExistence type="predicted"/>
<comment type="caution">
    <text evidence="1">The sequence shown here is derived from an EMBL/GenBank/DDBJ whole genome shotgun (WGS) entry which is preliminary data.</text>
</comment>
<reference evidence="1" key="2">
    <citation type="journal article" date="2021" name="PeerJ">
        <title>Extensive microbial diversity within the chicken gut microbiome revealed by metagenomics and culture.</title>
        <authorList>
            <person name="Gilroy R."/>
            <person name="Ravi A."/>
            <person name="Getino M."/>
            <person name="Pursley I."/>
            <person name="Horton D.L."/>
            <person name="Alikhan N.F."/>
            <person name="Baker D."/>
            <person name="Gharbi K."/>
            <person name="Hall N."/>
            <person name="Watson M."/>
            <person name="Adriaenssens E.M."/>
            <person name="Foster-Nyarko E."/>
            <person name="Jarju S."/>
            <person name="Secka A."/>
            <person name="Antonio M."/>
            <person name="Oren A."/>
            <person name="Chaudhuri R.R."/>
            <person name="La Ragione R."/>
            <person name="Hildebrand F."/>
            <person name="Pallen M.J."/>
        </authorList>
    </citation>
    <scope>NUCLEOTIDE SEQUENCE</scope>
    <source>
        <strain evidence="1">10532</strain>
    </source>
</reference>
<dbReference type="AlphaFoldDB" id="A0A9D9N1C1"/>
<sequence length="70" mass="8105">KGINIHFFIRKFKQVEGIPQDYIYIGDGVVFKDTVPKELVNPVSMDFAIHQIPDQMYTDFITKSDITNVE</sequence>
<evidence type="ECO:0000313" key="1">
    <source>
        <dbReference type="EMBL" id="MBO8456752.1"/>
    </source>
</evidence>
<name>A0A9D9N1C1_9SPIR</name>
<feature type="non-terminal residue" evidence="1">
    <location>
        <position position="1"/>
    </location>
</feature>
<reference evidence="1" key="1">
    <citation type="submission" date="2020-10" db="EMBL/GenBank/DDBJ databases">
        <authorList>
            <person name="Gilroy R."/>
        </authorList>
    </citation>
    <scope>NUCLEOTIDE SEQUENCE</scope>
    <source>
        <strain evidence="1">10532</strain>
    </source>
</reference>